<dbReference type="Pfam" id="PF00156">
    <property type="entry name" value="Pribosyltran"/>
    <property type="match status" value="1"/>
</dbReference>
<dbReference type="RefSeq" id="WP_167172615.1">
    <property type="nucleotide sequence ID" value="NZ_JAAOYM010000001.1"/>
</dbReference>
<dbReference type="Gene3D" id="3.30.1310.20">
    <property type="entry name" value="PRTase-like"/>
    <property type="match status" value="1"/>
</dbReference>
<evidence type="ECO:0000313" key="4">
    <source>
        <dbReference type="Proteomes" id="UP000545493"/>
    </source>
</evidence>
<evidence type="ECO:0000313" key="3">
    <source>
        <dbReference type="EMBL" id="NIJ13087.1"/>
    </source>
</evidence>
<dbReference type="Gene3D" id="3.40.50.1820">
    <property type="entry name" value="alpha/beta hydrolase"/>
    <property type="match status" value="1"/>
</dbReference>
<dbReference type="CDD" id="cd06223">
    <property type="entry name" value="PRTases_typeI"/>
    <property type="match status" value="1"/>
</dbReference>
<proteinExistence type="inferred from homology"/>
<dbReference type="InterPro" id="IPR029057">
    <property type="entry name" value="PRTase-like"/>
</dbReference>
<reference evidence="3 4" key="1">
    <citation type="submission" date="2020-03" db="EMBL/GenBank/DDBJ databases">
        <title>Sequencing the genomes of 1000 actinobacteria strains.</title>
        <authorList>
            <person name="Klenk H.-P."/>
        </authorList>
    </citation>
    <scope>NUCLEOTIDE SEQUENCE [LARGE SCALE GENOMIC DNA]</scope>
    <source>
        <strain evidence="3 4">DSM 45685</strain>
    </source>
</reference>
<name>A0A7X5USJ7_9PSEU</name>
<dbReference type="GO" id="GO:0016740">
    <property type="term" value="F:transferase activity"/>
    <property type="evidence" value="ECO:0007669"/>
    <property type="project" value="UniProtKB-KW"/>
</dbReference>
<accession>A0A7X5USJ7</accession>
<dbReference type="AlphaFoldDB" id="A0A7X5USJ7"/>
<evidence type="ECO:0000259" key="2">
    <source>
        <dbReference type="Pfam" id="PF00156"/>
    </source>
</evidence>
<dbReference type="InterPro" id="IPR000836">
    <property type="entry name" value="PRTase_dom"/>
</dbReference>
<keyword evidence="3" id="KW-0808">Transferase</keyword>
<gene>
    <name evidence="3" type="ORF">FHU38_003431</name>
</gene>
<sequence>MPFIDRTDAGKRLAERLDEFRGSDIVVLGLPRGGVPVAYEVAMALEAPLDVIVVRKLGVPFQPELAMGAIGEDGVRVVDTETMHACQVTPSELHGIEAGERAELERRARRFRSGRPRESLRGRTAIVVDDGVATGSTARAACQVARAQGAQRIVLAVPVGAPSAIAALRDEADVVICIEQPPWFRAVGQWYGNFRQTTDDQVLELLRRAARRDTSITVANPPVSDEEVEVLAGDVPLEGHLTVPENCPGVVLFAHGSGSGRHSPRNRHVAAVLNEAGIGTLLFDLLTHDEELDRRYVFDIELLADRLIEATRWLRDQPGFERTPIGYFGASTGAAAALWAAADSRTDVAAVVSRGGRPDLAGKQLRAVGAPTLLIVGGHDHVVLDLNRAAQAELHCENELAVVPRATHLFEEPGALDHAAQLARGWFLGHLAA</sequence>
<dbReference type="Proteomes" id="UP000545493">
    <property type="component" value="Unassembled WGS sequence"/>
</dbReference>
<dbReference type="PANTHER" id="PTHR22946:SF0">
    <property type="entry name" value="DIENELACTONE HYDROLASE DOMAIN-CONTAINING PROTEIN"/>
    <property type="match status" value="1"/>
</dbReference>
<keyword evidence="4" id="KW-1185">Reference proteome</keyword>
<dbReference type="SUPFAM" id="SSF53271">
    <property type="entry name" value="PRTase-like"/>
    <property type="match status" value="1"/>
</dbReference>
<dbReference type="InterPro" id="IPR029058">
    <property type="entry name" value="AB_hydrolase_fold"/>
</dbReference>
<feature type="domain" description="Phosphoribosyltransferase" evidence="2">
    <location>
        <begin position="11"/>
        <end position="187"/>
    </location>
</feature>
<dbReference type="SUPFAM" id="SSF53474">
    <property type="entry name" value="alpha/beta-Hydrolases"/>
    <property type="match status" value="1"/>
</dbReference>
<dbReference type="EMBL" id="JAAOYM010000001">
    <property type="protein sequence ID" value="NIJ13087.1"/>
    <property type="molecule type" value="Genomic_DNA"/>
</dbReference>
<organism evidence="3 4">
    <name type="scientific">Saccharomonospora amisosensis</name>
    <dbReference type="NCBI Taxonomy" id="1128677"/>
    <lineage>
        <taxon>Bacteria</taxon>
        <taxon>Bacillati</taxon>
        <taxon>Actinomycetota</taxon>
        <taxon>Actinomycetes</taxon>
        <taxon>Pseudonocardiales</taxon>
        <taxon>Pseudonocardiaceae</taxon>
        <taxon>Saccharomonospora</taxon>
    </lineage>
</organism>
<dbReference type="InterPro" id="IPR050261">
    <property type="entry name" value="FrsA_esterase"/>
</dbReference>
<comment type="caution">
    <text evidence="3">The sequence shown here is derived from an EMBL/GenBank/DDBJ whole genome shotgun (WGS) entry which is preliminary data.</text>
</comment>
<dbReference type="PANTHER" id="PTHR22946">
    <property type="entry name" value="DIENELACTONE HYDROLASE DOMAIN-CONTAINING PROTEIN-RELATED"/>
    <property type="match status" value="1"/>
</dbReference>
<protein>
    <submittedName>
        <fullName evidence="3">Putative phosphoribosyl transferase</fullName>
    </submittedName>
</protein>
<dbReference type="Gene3D" id="3.40.50.2020">
    <property type="match status" value="1"/>
</dbReference>
<evidence type="ECO:0000256" key="1">
    <source>
        <dbReference type="ARBA" id="ARBA00008645"/>
    </source>
</evidence>
<comment type="similarity">
    <text evidence="1">Belongs to the AB hydrolase superfamily.</text>
</comment>